<name>A0A1F6GR44_9PROT</name>
<comment type="pathway">
    <text evidence="1">Nucleotide-sugar biosynthesis; UDP-N-acetyl-alpha-D-glucosamine biosynthesis; N-acetyl-alpha-D-glucosamine 1-phosphate from alpha-D-glucosamine 6-phosphate (route II): step 2/2.</text>
</comment>
<dbReference type="Pfam" id="PF00483">
    <property type="entry name" value="NTP_transferase"/>
    <property type="match status" value="1"/>
</dbReference>
<evidence type="ECO:0000256" key="9">
    <source>
        <dbReference type="ARBA" id="ARBA00048493"/>
    </source>
</evidence>
<dbReference type="Gene3D" id="2.160.10.10">
    <property type="entry name" value="Hexapeptide repeat proteins"/>
    <property type="match status" value="1"/>
</dbReference>
<dbReference type="GO" id="GO:0003977">
    <property type="term" value="F:UDP-N-acetylglucosamine diphosphorylase activity"/>
    <property type="evidence" value="ECO:0007669"/>
    <property type="project" value="UniProtKB-EC"/>
</dbReference>
<gene>
    <name evidence="12" type="ORF">A2557_03105</name>
</gene>
<keyword evidence="7" id="KW-0012">Acyltransferase</keyword>
<dbReference type="EMBL" id="MFNF01000043">
    <property type="protein sequence ID" value="OGH00637.1"/>
    <property type="molecule type" value="Genomic_DNA"/>
</dbReference>
<keyword evidence="6" id="KW-0511">Multifunctional enzyme</keyword>
<keyword evidence="5" id="KW-0677">Repeat</keyword>
<dbReference type="SUPFAM" id="SSF53448">
    <property type="entry name" value="Nucleotide-diphospho-sugar transferases"/>
    <property type="match status" value="1"/>
</dbReference>
<dbReference type="GO" id="GO:0019134">
    <property type="term" value="F:glucosamine-1-phosphate N-acetyltransferase activity"/>
    <property type="evidence" value="ECO:0007669"/>
    <property type="project" value="UniProtKB-EC"/>
</dbReference>
<comment type="caution">
    <text evidence="12">The sequence shown here is derived from an EMBL/GenBank/DDBJ whole genome shotgun (WGS) entry which is preliminary data.</text>
</comment>
<comment type="catalytic activity">
    <reaction evidence="8">
        <text>alpha-D-glucosamine 1-phosphate + acetyl-CoA = N-acetyl-alpha-D-glucosamine 1-phosphate + CoA + H(+)</text>
        <dbReference type="Rhea" id="RHEA:13725"/>
        <dbReference type="ChEBI" id="CHEBI:15378"/>
        <dbReference type="ChEBI" id="CHEBI:57287"/>
        <dbReference type="ChEBI" id="CHEBI:57288"/>
        <dbReference type="ChEBI" id="CHEBI:57776"/>
        <dbReference type="ChEBI" id="CHEBI:58516"/>
        <dbReference type="EC" id="2.3.1.157"/>
    </reaction>
</comment>
<comment type="pathway">
    <text evidence="2">Nucleotide-sugar biosynthesis; UDP-N-acetyl-alpha-D-glucosamine biosynthesis; UDP-N-acetyl-alpha-D-glucosamine from N-acetyl-alpha-D-glucosamine 1-phosphate: step 1/1.</text>
</comment>
<dbReference type="PANTHER" id="PTHR43584">
    <property type="entry name" value="NUCLEOTIDYL TRANSFERASE"/>
    <property type="match status" value="1"/>
</dbReference>
<proteinExistence type="predicted"/>
<dbReference type="Gene3D" id="3.90.550.10">
    <property type="entry name" value="Spore Coat Polysaccharide Biosynthesis Protein SpsA, Chain A"/>
    <property type="match status" value="1"/>
</dbReference>
<evidence type="ECO:0000256" key="1">
    <source>
        <dbReference type="ARBA" id="ARBA00005166"/>
    </source>
</evidence>
<reference evidence="12 13" key="1">
    <citation type="journal article" date="2016" name="Nat. Commun.">
        <title>Thousands of microbial genomes shed light on interconnected biogeochemical processes in an aquifer system.</title>
        <authorList>
            <person name="Anantharaman K."/>
            <person name="Brown C.T."/>
            <person name="Hug L.A."/>
            <person name="Sharon I."/>
            <person name="Castelle C.J."/>
            <person name="Probst A.J."/>
            <person name="Thomas B.C."/>
            <person name="Singh A."/>
            <person name="Wilkins M.J."/>
            <person name="Karaoz U."/>
            <person name="Brodie E.L."/>
            <person name="Williams K.H."/>
            <person name="Hubbard S.S."/>
            <person name="Banfield J.F."/>
        </authorList>
    </citation>
    <scope>NUCLEOTIDE SEQUENCE [LARGE SCALE GENOMIC DNA]</scope>
</reference>
<dbReference type="CDD" id="cd04181">
    <property type="entry name" value="NTP_transferase"/>
    <property type="match status" value="1"/>
</dbReference>
<dbReference type="InterPro" id="IPR005835">
    <property type="entry name" value="NTP_transferase_dom"/>
</dbReference>
<evidence type="ECO:0000256" key="4">
    <source>
        <dbReference type="ARBA" id="ARBA00022695"/>
    </source>
</evidence>
<dbReference type="SUPFAM" id="SSF51161">
    <property type="entry name" value="Trimeric LpxA-like enzymes"/>
    <property type="match status" value="1"/>
</dbReference>
<evidence type="ECO:0000256" key="2">
    <source>
        <dbReference type="ARBA" id="ARBA00005208"/>
    </source>
</evidence>
<keyword evidence="4" id="KW-0548">Nucleotidyltransferase</keyword>
<dbReference type="InterPro" id="IPR050065">
    <property type="entry name" value="GlmU-like"/>
</dbReference>
<dbReference type="AlphaFoldDB" id="A0A1F6GR44"/>
<evidence type="ECO:0000256" key="3">
    <source>
        <dbReference type="ARBA" id="ARBA00022679"/>
    </source>
</evidence>
<feature type="domain" description="Nucleotidyl transferase" evidence="10">
    <location>
        <begin position="2"/>
        <end position="223"/>
    </location>
</feature>
<keyword evidence="3" id="KW-0808">Transferase</keyword>
<dbReference type="Proteomes" id="UP000177583">
    <property type="component" value="Unassembled WGS sequence"/>
</dbReference>
<evidence type="ECO:0008006" key="14">
    <source>
        <dbReference type="Google" id="ProtNLM"/>
    </source>
</evidence>
<protein>
    <recommendedName>
        <fullName evidence="14">Glucosamine-1-phosphate N-acetyltransferase</fullName>
    </recommendedName>
</protein>
<evidence type="ECO:0000256" key="7">
    <source>
        <dbReference type="ARBA" id="ARBA00023315"/>
    </source>
</evidence>
<evidence type="ECO:0000256" key="8">
    <source>
        <dbReference type="ARBA" id="ARBA00048247"/>
    </source>
</evidence>
<sequence length="402" mass="43229">MKALVLAAARSVKLAPFSDTRPKPMINLCGQYILERQLRCLQEAGVKEVFLVVGHKSEMIQEQFHFGRDLGLKIEYLVQKEPLGIGHAVSLGAEALGKEQRFLLVYADALMAGNPFKALIERYSYAKKPNLATVTHPGSEGAYGNVYLSGEMGISKLVEKPEAGRFSNYIFGGSFILDSSVFGLLEAKGRDMLAVYQELIGKGALEASLWEDNWIDIARPWHILLANQMLMKDLKTSIIPNSAVLEANVTLKGAVVLGEGVHIEAGTTLNGPCYIGEGSYIGNSCLIRNFSSIGPNSTIGYGTEIKNAVLFGGANVGRLSFIGDSVLGENVRLGSGTMTINNRIDGGTVRYKPQGEPEVDTGLEKLGSFIGDGAKVGTGHNLSPGSWIAPGALLLDNFTYKN</sequence>
<dbReference type="InterPro" id="IPR011004">
    <property type="entry name" value="Trimer_LpxA-like_sf"/>
</dbReference>
<feature type="domain" description="Mannose-1-phosphate guanyltransferase C-terminal" evidence="11">
    <location>
        <begin position="270"/>
        <end position="351"/>
    </location>
</feature>
<dbReference type="Pfam" id="PF25087">
    <property type="entry name" value="GMPPB_C"/>
    <property type="match status" value="1"/>
</dbReference>
<evidence type="ECO:0000313" key="12">
    <source>
        <dbReference type="EMBL" id="OGH00637.1"/>
    </source>
</evidence>
<evidence type="ECO:0000313" key="13">
    <source>
        <dbReference type="Proteomes" id="UP000177583"/>
    </source>
</evidence>
<dbReference type="InterPro" id="IPR056729">
    <property type="entry name" value="GMPPB_C"/>
</dbReference>
<evidence type="ECO:0000259" key="10">
    <source>
        <dbReference type="Pfam" id="PF00483"/>
    </source>
</evidence>
<accession>A0A1F6GR44</accession>
<evidence type="ECO:0000256" key="6">
    <source>
        <dbReference type="ARBA" id="ARBA00023268"/>
    </source>
</evidence>
<dbReference type="InterPro" id="IPR029044">
    <property type="entry name" value="Nucleotide-diphossugar_trans"/>
</dbReference>
<evidence type="ECO:0000256" key="5">
    <source>
        <dbReference type="ARBA" id="ARBA00022737"/>
    </source>
</evidence>
<comment type="catalytic activity">
    <reaction evidence="9">
        <text>N-acetyl-alpha-D-glucosamine 1-phosphate + UTP + H(+) = UDP-N-acetyl-alpha-D-glucosamine + diphosphate</text>
        <dbReference type="Rhea" id="RHEA:13509"/>
        <dbReference type="ChEBI" id="CHEBI:15378"/>
        <dbReference type="ChEBI" id="CHEBI:33019"/>
        <dbReference type="ChEBI" id="CHEBI:46398"/>
        <dbReference type="ChEBI" id="CHEBI:57705"/>
        <dbReference type="ChEBI" id="CHEBI:57776"/>
        <dbReference type="EC" id="2.7.7.23"/>
    </reaction>
</comment>
<dbReference type="PANTHER" id="PTHR43584:SF8">
    <property type="entry name" value="N-ACETYLMURAMATE ALPHA-1-PHOSPHATE URIDYLYLTRANSFERASE"/>
    <property type="match status" value="1"/>
</dbReference>
<organism evidence="12 13">
    <name type="scientific">Candidatus Lambdaproteobacteria bacterium RIFOXYD2_FULL_56_26</name>
    <dbReference type="NCBI Taxonomy" id="1817773"/>
    <lineage>
        <taxon>Bacteria</taxon>
        <taxon>Pseudomonadati</taxon>
        <taxon>Pseudomonadota</taxon>
        <taxon>Candidatus Lambdaproteobacteria</taxon>
    </lineage>
</organism>
<evidence type="ECO:0000259" key="11">
    <source>
        <dbReference type="Pfam" id="PF25087"/>
    </source>
</evidence>